<comment type="catalytic activity">
    <reaction evidence="5">
        <text>(6S)-5-formyl-5,6,7,8-tetrahydrofolate + ATP = (6R)-5,10-methenyltetrahydrofolate + ADP + phosphate</text>
        <dbReference type="Rhea" id="RHEA:10488"/>
        <dbReference type="ChEBI" id="CHEBI:30616"/>
        <dbReference type="ChEBI" id="CHEBI:43474"/>
        <dbReference type="ChEBI" id="CHEBI:57455"/>
        <dbReference type="ChEBI" id="CHEBI:57457"/>
        <dbReference type="ChEBI" id="CHEBI:456216"/>
        <dbReference type="EC" id="6.3.3.2"/>
    </reaction>
</comment>
<dbReference type="SUPFAM" id="SSF100950">
    <property type="entry name" value="NagB/RpiA/CoA transferase-like"/>
    <property type="match status" value="1"/>
</dbReference>
<dbReference type="EMBL" id="LROM01000050">
    <property type="protein sequence ID" value="OFA08167.1"/>
    <property type="molecule type" value="Genomic_DNA"/>
</dbReference>
<dbReference type="AlphaFoldDB" id="A0A1E7X5M3"/>
<dbReference type="PIRSF" id="PIRSF006806">
    <property type="entry name" value="FTHF_cligase"/>
    <property type="match status" value="1"/>
</dbReference>
<dbReference type="GO" id="GO:0009396">
    <property type="term" value="P:folic acid-containing compound biosynthetic process"/>
    <property type="evidence" value="ECO:0007669"/>
    <property type="project" value="TreeGrafter"/>
</dbReference>
<comment type="cofactor">
    <cofactor evidence="5">
        <name>Mg(2+)</name>
        <dbReference type="ChEBI" id="CHEBI:18420"/>
    </cofactor>
</comment>
<feature type="compositionally biased region" description="Low complexity" evidence="6">
    <location>
        <begin position="1"/>
        <end position="11"/>
    </location>
</feature>
<feature type="binding site" evidence="4">
    <location>
        <begin position="157"/>
        <end position="165"/>
    </location>
    <ligand>
        <name>ATP</name>
        <dbReference type="ChEBI" id="CHEBI:30616"/>
    </ligand>
</feature>
<dbReference type="GO" id="GO:0005524">
    <property type="term" value="F:ATP binding"/>
    <property type="evidence" value="ECO:0007669"/>
    <property type="project" value="UniProtKB-KW"/>
</dbReference>
<dbReference type="InterPro" id="IPR024185">
    <property type="entry name" value="FTHF_cligase-like_sf"/>
</dbReference>
<comment type="similarity">
    <text evidence="1 5">Belongs to the 5-formyltetrahydrofolate cyclo-ligase family.</text>
</comment>
<name>A0A1E7X5M3_9BURK</name>
<dbReference type="PANTHER" id="PTHR23407">
    <property type="entry name" value="ATPASE INHIBITOR/5-FORMYLTETRAHYDROFOLATE CYCLO-LIGASE"/>
    <property type="match status" value="1"/>
</dbReference>
<evidence type="ECO:0000256" key="1">
    <source>
        <dbReference type="ARBA" id="ARBA00010638"/>
    </source>
</evidence>
<evidence type="ECO:0000313" key="7">
    <source>
        <dbReference type="EMBL" id="OFA08167.1"/>
    </source>
</evidence>
<comment type="caution">
    <text evidence="7">The sequence shown here is derived from an EMBL/GenBank/DDBJ whole genome shotgun (WGS) entry which is preliminary data.</text>
</comment>
<dbReference type="GO" id="GO:0035999">
    <property type="term" value="P:tetrahydrofolate interconversion"/>
    <property type="evidence" value="ECO:0007669"/>
    <property type="project" value="TreeGrafter"/>
</dbReference>
<keyword evidence="5" id="KW-0479">Metal-binding</keyword>
<accession>A0A1E7X5M3</accession>
<dbReference type="InterPro" id="IPR037171">
    <property type="entry name" value="NagB/RpiA_transferase-like"/>
</dbReference>
<dbReference type="GO" id="GO:0030272">
    <property type="term" value="F:5-formyltetrahydrofolate cyclo-ligase activity"/>
    <property type="evidence" value="ECO:0007669"/>
    <property type="project" value="UniProtKB-EC"/>
</dbReference>
<dbReference type="Gene3D" id="3.40.50.10420">
    <property type="entry name" value="NagB/RpiA/CoA transferase-like"/>
    <property type="match status" value="1"/>
</dbReference>
<evidence type="ECO:0000256" key="3">
    <source>
        <dbReference type="ARBA" id="ARBA00022840"/>
    </source>
</evidence>
<proteinExistence type="inferred from homology"/>
<keyword evidence="7" id="KW-0436">Ligase</keyword>
<keyword evidence="3 4" id="KW-0067">ATP-binding</keyword>
<dbReference type="Proteomes" id="UP000175989">
    <property type="component" value="Unassembled WGS sequence"/>
</dbReference>
<evidence type="ECO:0000313" key="8">
    <source>
        <dbReference type="Proteomes" id="UP000175989"/>
    </source>
</evidence>
<feature type="binding site" evidence="4">
    <location>
        <position position="82"/>
    </location>
    <ligand>
        <name>substrate</name>
    </ligand>
</feature>
<dbReference type="PATRIC" id="fig|762836.4.peg.861"/>
<organism evidence="7 8">
    <name type="scientific">Duganella phyllosphaerae</name>
    <dbReference type="NCBI Taxonomy" id="762836"/>
    <lineage>
        <taxon>Bacteria</taxon>
        <taxon>Pseudomonadati</taxon>
        <taxon>Pseudomonadota</taxon>
        <taxon>Betaproteobacteria</taxon>
        <taxon>Burkholderiales</taxon>
        <taxon>Oxalobacteraceae</taxon>
        <taxon>Telluria group</taxon>
        <taxon>Duganella</taxon>
    </lineage>
</organism>
<dbReference type="EC" id="6.3.3.2" evidence="5"/>
<dbReference type="PANTHER" id="PTHR23407:SF1">
    <property type="entry name" value="5-FORMYLTETRAHYDROFOLATE CYCLO-LIGASE"/>
    <property type="match status" value="1"/>
</dbReference>
<feature type="binding site" evidence="4">
    <location>
        <begin position="31"/>
        <end position="35"/>
    </location>
    <ligand>
        <name>ATP</name>
        <dbReference type="ChEBI" id="CHEBI:30616"/>
    </ligand>
</feature>
<dbReference type="GO" id="GO:0046872">
    <property type="term" value="F:metal ion binding"/>
    <property type="evidence" value="ECO:0007669"/>
    <property type="project" value="UniProtKB-KW"/>
</dbReference>
<evidence type="ECO:0000256" key="2">
    <source>
        <dbReference type="ARBA" id="ARBA00022741"/>
    </source>
</evidence>
<keyword evidence="5" id="KW-0460">Magnesium</keyword>
<protein>
    <recommendedName>
        <fullName evidence="5">5-formyltetrahydrofolate cyclo-ligase</fullName>
        <ecNumber evidence="5">6.3.3.2</ecNumber>
    </recommendedName>
</protein>
<reference evidence="8" key="1">
    <citation type="journal article" date="2016" name="Front. Microbiol.">
        <title>Molecular Keys to the Janthinobacterium and Duganella spp. Interaction with the Plant Pathogen Fusarium graminearum.</title>
        <authorList>
            <person name="Haack F.S."/>
            <person name="Poehlein A."/>
            <person name="Kroger C."/>
            <person name="Voigt C.A."/>
            <person name="Piepenbring M."/>
            <person name="Bode H.B."/>
            <person name="Daniel R."/>
            <person name="Schafer W."/>
            <person name="Streit W.R."/>
        </authorList>
    </citation>
    <scope>NUCLEOTIDE SEQUENCE [LARGE SCALE GENOMIC DNA]</scope>
    <source>
        <strain evidence="8">T54</strain>
    </source>
</reference>
<feature type="region of interest" description="Disordered" evidence="6">
    <location>
        <begin position="1"/>
        <end position="29"/>
    </location>
</feature>
<dbReference type="InterPro" id="IPR002698">
    <property type="entry name" value="FTHF_cligase"/>
</dbReference>
<evidence type="ECO:0000256" key="6">
    <source>
        <dbReference type="SAM" id="MobiDB-lite"/>
    </source>
</evidence>
<keyword evidence="8" id="KW-1185">Reference proteome</keyword>
<gene>
    <name evidence="7" type="ORF">DUPY_08160</name>
</gene>
<dbReference type="Pfam" id="PF01812">
    <property type="entry name" value="5-FTHF_cyc-lig"/>
    <property type="match status" value="1"/>
</dbReference>
<dbReference type="NCBIfam" id="TIGR02727">
    <property type="entry name" value="MTHFS_bact"/>
    <property type="match status" value="1"/>
</dbReference>
<evidence type="ECO:0000256" key="4">
    <source>
        <dbReference type="PIRSR" id="PIRSR006806-1"/>
    </source>
</evidence>
<evidence type="ECO:0000256" key="5">
    <source>
        <dbReference type="RuleBase" id="RU361279"/>
    </source>
</evidence>
<dbReference type="RefSeq" id="WP_229255233.1">
    <property type="nucleotide sequence ID" value="NZ_LROM01000050.1"/>
</dbReference>
<keyword evidence="2 4" id="KW-0547">Nucleotide-binding</keyword>
<sequence>MPTTPTTPTMTSDPRIPRSENEAIAPSAPGKAELRQQLLTARRAFDVDTRAQWDQAIGRQVVAWWRETRPATLAVYWPLRGEPDLAAAYAELAALGARLLLPVVVARDAPLEFADWRIGEAMVKDGMGVAVPADLRVQDYPAALLVPCLGFNAQGYRLGYGGGFYDRTLARAPRPVTLGIAYSALQVAFEAGGYDVALDRIVTETTPASIGFPPARE</sequence>